<accession>A0A2M7IPJ3</accession>
<evidence type="ECO:0000313" key="2">
    <source>
        <dbReference type="EMBL" id="PIW97233.1"/>
    </source>
</evidence>
<dbReference type="EMBL" id="PFHR01000042">
    <property type="protein sequence ID" value="PIW97233.1"/>
    <property type="molecule type" value="Genomic_DNA"/>
</dbReference>
<dbReference type="PANTHER" id="PTHR33969">
    <property type="entry name" value="SEGREGATION AND CONDENSATION PROTEIN A"/>
    <property type="match status" value="1"/>
</dbReference>
<dbReference type="InterPro" id="IPR023093">
    <property type="entry name" value="ScpA-like_C"/>
</dbReference>
<dbReference type="Proteomes" id="UP000230837">
    <property type="component" value="Unassembled WGS sequence"/>
</dbReference>
<dbReference type="AlphaFoldDB" id="A0A2M7IPJ3"/>
<dbReference type="Gene3D" id="6.10.250.2410">
    <property type="match status" value="1"/>
</dbReference>
<evidence type="ECO:0000313" key="3">
    <source>
        <dbReference type="Proteomes" id="UP000230837"/>
    </source>
</evidence>
<dbReference type="Gene3D" id="1.10.10.580">
    <property type="entry name" value="Structural maintenance of chromosome 1. Chain E"/>
    <property type="match status" value="1"/>
</dbReference>
<proteinExistence type="predicted"/>
<name>A0A2M7IPJ3_9BACT</name>
<dbReference type="PANTHER" id="PTHR33969:SF2">
    <property type="entry name" value="SEGREGATION AND CONDENSATION PROTEIN A"/>
    <property type="match status" value="1"/>
</dbReference>
<evidence type="ECO:0000256" key="1">
    <source>
        <dbReference type="ARBA" id="ARBA00044777"/>
    </source>
</evidence>
<protein>
    <recommendedName>
        <fullName evidence="1">Segregation and condensation protein A</fullName>
    </recommendedName>
</protein>
<dbReference type="InterPro" id="IPR003768">
    <property type="entry name" value="ScpA"/>
</dbReference>
<sequence length="247" mass="28404">MSLTTDALNFSFKNNVFEGPLELLIELVEKRKLLINDISLTEVTDEYLNRVSAMQEMSLPNTAQFIQLAATLLLIKSKSLLPVLDLTVEEENIIEDLQERLKIYQIYREGGQYLANIFGQTRLYSPRFVPPKNPIFIIDEWCTLPSLHSAMLGVLKNLPKKEEKPKVQVKATISLEEMMSSLQKRIENHIKTRFFDLRAEAKEHKTVIVSFLAILELVKQGNVLVTQIGRYGDIEIEMEQGSTPRYY</sequence>
<comment type="caution">
    <text evidence="2">The sequence shown here is derived from an EMBL/GenBank/DDBJ whole genome shotgun (WGS) entry which is preliminary data.</text>
</comment>
<gene>
    <name evidence="2" type="ORF">COZ82_00690</name>
</gene>
<organism evidence="2 3">
    <name type="scientific">Candidatus Kaiserbacteria bacterium CG_4_8_14_3_um_filter_38_9</name>
    <dbReference type="NCBI Taxonomy" id="1974599"/>
    <lineage>
        <taxon>Bacteria</taxon>
        <taxon>Candidatus Kaiseribacteriota</taxon>
    </lineage>
</organism>
<reference evidence="3" key="1">
    <citation type="submission" date="2017-09" db="EMBL/GenBank/DDBJ databases">
        <title>Depth-based differentiation of microbial function through sediment-hosted aquifers and enrichment of novel symbionts in the deep terrestrial subsurface.</title>
        <authorList>
            <person name="Probst A.J."/>
            <person name="Ladd B."/>
            <person name="Jarett J.K."/>
            <person name="Geller-Mcgrath D.E."/>
            <person name="Sieber C.M.K."/>
            <person name="Emerson J.B."/>
            <person name="Anantharaman K."/>
            <person name="Thomas B.C."/>
            <person name="Malmstrom R."/>
            <person name="Stieglmeier M."/>
            <person name="Klingl A."/>
            <person name="Woyke T."/>
            <person name="Ryan C.M."/>
            <person name="Banfield J.F."/>
        </authorList>
    </citation>
    <scope>NUCLEOTIDE SEQUENCE [LARGE SCALE GENOMIC DNA]</scope>
</reference>
<dbReference type="Pfam" id="PF02616">
    <property type="entry name" value="SMC_ScpA"/>
    <property type="match status" value="1"/>
</dbReference>